<reference evidence="3" key="1">
    <citation type="submission" date="2023-03" db="EMBL/GenBank/DDBJ databases">
        <title>Massive genome expansion in bonnet fungi (Mycena s.s.) driven by repeated elements and novel gene families across ecological guilds.</title>
        <authorList>
            <consortium name="Lawrence Berkeley National Laboratory"/>
            <person name="Harder C.B."/>
            <person name="Miyauchi S."/>
            <person name="Viragh M."/>
            <person name="Kuo A."/>
            <person name="Thoen E."/>
            <person name="Andreopoulos B."/>
            <person name="Lu D."/>
            <person name="Skrede I."/>
            <person name="Drula E."/>
            <person name="Henrissat B."/>
            <person name="Morin E."/>
            <person name="Kohler A."/>
            <person name="Barry K."/>
            <person name="LaButti K."/>
            <person name="Morin E."/>
            <person name="Salamov A."/>
            <person name="Lipzen A."/>
            <person name="Mereny Z."/>
            <person name="Hegedus B."/>
            <person name="Baldrian P."/>
            <person name="Stursova M."/>
            <person name="Weitz H."/>
            <person name="Taylor A."/>
            <person name="Grigoriev I.V."/>
            <person name="Nagy L.G."/>
            <person name="Martin F."/>
            <person name="Kauserud H."/>
        </authorList>
    </citation>
    <scope>NUCLEOTIDE SEQUENCE</scope>
    <source>
        <strain evidence="3">CBHHK173m</strain>
    </source>
</reference>
<evidence type="ECO:0000259" key="2">
    <source>
        <dbReference type="Pfam" id="PF10180"/>
    </source>
</evidence>
<feature type="domain" description="WKF" evidence="2">
    <location>
        <begin position="94"/>
        <end position="148"/>
    </location>
</feature>
<dbReference type="PANTHER" id="PTHR22306:SF2">
    <property type="entry name" value="CHROMOSOME 7 OPEN READING FRAME 50"/>
    <property type="match status" value="1"/>
</dbReference>
<dbReference type="Pfam" id="PF10180">
    <property type="entry name" value="WKF"/>
    <property type="match status" value="1"/>
</dbReference>
<feature type="compositionally biased region" description="Polar residues" evidence="1">
    <location>
        <begin position="39"/>
        <end position="49"/>
    </location>
</feature>
<protein>
    <recommendedName>
        <fullName evidence="2">WKF domain-containing protein</fullName>
    </recommendedName>
</protein>
<keyword evidence="4" id="KW-1185">Reference proteome</keyword>
<feature type="compositionally biased region" description="Basic and acidic residues" evidence="1">
    <location>
        <begin position="50"/>
        <end position="59"/>
    </location>
</feature>
<comment type="caution">
    <text evidence="3">The sequence shown here is derived from an EMBL/GenBank/DDBJ whole genome shotgun (WGS) entry which is preliminary data.</text>
</comment>
<name>A0AAD6UBD2_9AGAR</name>
<dbReference type="Proteomes" id="UP001222325">
    <property type="component" value="Unassembled WGS sequence"/>
</dbReference>
<gene>
    <name evidence="3" type="ORF">B0H15DRAFT_828257</name>
</gene>
<evidence type="ECO:0000313" key="4">
    <source>
        <dbReference type="Proteomes" id="UP001222325"/>
    </source>
</evidence>
<feature type="region of interest" description="Disordered" evidence="1">
    <location>
        <begin position="153"/>
        <end position="174"/>
    </location>
</feature>
<evidence type="ECO:0000256" key="1">
    <source>
        <dbReference type="SAM" id="MobiDB-lite"/>
    </source>
</evidence>
<dbReference type="InterPro" id="IPR019327">
    <property type="entry name" value="WKF"/>
</dbReference>
<feature type="compositionally biased region" description="Basic residues" evidence="1">
    <location>
        <begin position="23"/>
        <end position="32"/>
    </location>
</feature>
<organism evidence="3 4">
    <name type="scientific">Mycena belliarum</name>
    <dbReference type="NCBI Taxonomy" id="1033014"/>
    <lineage>
        <taxon>Eukaryota</taxon>
        <taxon>Fungi</taxon>
        <taxon>Dikarya</taxon>
        <taxon>Basidiomycota</taxon>
        <taxon>Agaricomycotina</taxon>
        <taxon>Agaricomycetes</taxon>
        <taxon>Agaricomycetidae</taxon>
        <taxon>Agaricales</taxon>
        <taxon>Marasmiineae</taxon>
        <taxon>Mycenaceae</taxon>
        <taxon>Mycena</taxon>
    </lineage>
</organism>
<dbReference type="EMBL" id="JARJCN010000013">
    <property type="protein sequence ID" value="KAJ7095145.1"/>
    <property type="molecule type" value="Genomic_DNA"/>
</dbReference>
<sequence length="206" mass="22950">MTEEGSVKSQKRERGTTSDGSKTARKSQKEKRKREDATAENTSPENIELNSKESSPEPLKKKRKKNKTGFPDPADDPALSEQATKALSYAFSQFHKPSKWKFSKARQNWLCRNIWSETIPDPYLLLTIRYLSNVKGGVREALIKDCSNILSVPPTPDKPTSTETVPAQQDEGVGTTAAKRLGELKLARARALLDVLEAKSQPDHQS</sequence>
<proteinExistence type="predicted"/>
<evidence type="ECO:0000313" key="3">
    <source>
        <dbReference type="EMBL" id="KAJ7095145.1"/>
    </source>
</evidence>
<accession>A0AAD6UBD2</accession>
<feature type="region of interest" description="Disordered" evidence="1">
    <location>
        <begin position="1"/>
        <end position="78"/>
    </location>
</feature>
<feature type="compositionally biased region" description="Polar residues" evidence="1">
    <location>
        <begin position="158"/>
        <end position="167"/>
    </location>
</feature>
<dbReference type="PANTHER" id="PTHR22306">
    <property type="entry name" value="CHROMOSOME 7 OPEN READING FRAME 50"/>
    <property type="match status" value="1"/>
</dbReference>
<dbReference type="AlphaFoldDB" id="A0AAD6UBD2"/>